<name>A0AAI9TC77_PENTH</name>
<gene>
    <name evidence="2" type="ORF">VN97_g8723</name>
</gene>
<dbReference type="InterPro" id="IPR036397">
    <property type="entry name" value="RNaseH_sf"/>
</dbReference>
<evidence type="ECO:0000313" key="3">
    <source>
        <dbReference type="Proteomes" id="UP001227192"/>
    </source>
</evidence>
<dbReference type="GO" id="GO:0003676">
    <property type="term" value="F:nucleic acid binding"/>
    <property type="evidence" value="ECO:0007669"/>
    <property type="project" value="InterPro"/>
</dbReference>
<protein>
    <recommendedName>
        <fullName evidence="1">3'-5' exonuclease domain-containing protein</fullName>
    </recommendedName>
</protein>
<dbReference type="Gene3D" id="3.30.420.10">
    <property type="entry name" value="Ribonuclease H-like superfamily/Ribonuclease H"/>
    <property type="match status" value="1"/>
</dbReference>
<sequence>MPASEMSPAGLPDPESLGRCTVAEILGISSLEAYLKRFDLKTGRGPEFVDTEAKVASLVGKLQDLPTNPPSLYIDLEGVNLSRHGSISVLQIYVLPLDETYLVDIYTLKEKAFLQPASNNDQTLLGILKPPRIPKVFFDVRNDSDALFHHFNVKLAGVIDLQLVELATRYYSRKYVSGLAKCIDRDAPLTADEMRTWKTSKEKGLSSSLQSVGAAMTCSTFALFQMISRNIVCKTFNSYLSYGSSTKGRYRRLGPKGL</sequence>
<comment type="caution">
    <text evidence="2">The sequence shown here is derived from an EMBL/GenBank/DDBJ whole genome shotgun (WGS) entry which is preliminary data.</text>
</comment>
<dbReference type="PANTHER" id="PTHR43040:SF1">
    <property type="entry name" value="RIBONUCLEASE D"/>
    <property type="match status" value="1"/>
</dbReference>
<dbReference type="AlphaFoldDB" id="A0AAI9TC77"/>
<dbReference type="InterPro" id="IPR002562">
    <property type="entry name" value="3'-5'_exonuclease_dom"/>
</dbReference>
<dbReference type="Pfam" id="PF01612">
    <property type="entry name" value="DNA_pol_A_exo1"/>
    <property type="match status" value="1"/>
</dbReference>
<dbReference type="GO" id="GO:0008408">
    <property type="term" value="F:3'-5' exonuclease activity"/>
    <property type="evidence" value="ECO:0007669"/>
    <property type="project" value="InterPro"/>
</dbReference>
<keyword evidence="3" id="KW-1185">Reference proteome</keyword>
<dbReference type="Proteomes" id="UP001227192">
    <property type="component" value="Unassembled WGS sequence"/>
</dbReference>
<feature type="domain" description="3'-5' exonuclease" evidence="1">
    <location>
        <begin position="47"/>
        <end position="169"/>
    </location>
</feature>
<dbReference type="SUPFAM" id="SSF53098">
    <property type="entry name" value="Ribonuclease H-like"/>
    <property type="match status" value="1"/>
</dbReference>
<dbReference type="GO" id="GO:0006139">
    <property type="term" value="P:nucleobase-containing compound metabolic process"/>
    <property type="evidence" value="ECO:0007669"/>
    <property type="project" value="InterPro"/>
</dbReference>
<evidence type="ECO:0000259" key="1">
    <source>
        <dbReference type="Pfam" id="PF01612"/>
    </source>
</evidence>
<dbReference type="EMBL" id="LACB01000322">
    <property type="protein sequence ID" value="KAJ9484645.1"/>
    <property type="molecule type" value="Genomic_DNA"/>
</dbReference>
<dbReference type="PANTHER" id="PTHR43040">
    <property type="entry name" value="RIBONUCLEASE D"/>
    <property type="match status" value="1"/>
</dbReference>
<dbReference type="InterPro" id="IPR012337">
    <property type="entry name" value="RNaseH-like_sf"/>
</dbReference>
<reference evidence="2" key="2">
    <citation type="journal article" date="2016" name="Fungal Biol.">
        <title>Ochratoxin A production by Penicillium thymicola.</title>
        <authorList>
            <person name="Nguyen H.D.T."/>
            <person name="McMullin D.R."/>
            <person name="Ponomareva E."/>
            <person name="Riley R."/>
            <person name="Pomraning K.R."/>
            <person name="Baker S.E."/>
            <person name="Seifert K.A."/>
        </authorList>
    </citation>
    <scope>NUCLEOTIDE SEQUENCE</scope>
    <source>
        <strain evidence="2">DAOM 180753</strain>
    </source>
</reference>
<accession>A0AAI9TC77</accession>
<reference evidence="2" key="1">
    <citation type="submission" date="2015-06" db="EMBL/GenBank/DDBJ databases">
        <authorList>
            <person name="Nguyen H."/>
        </authorList>
    </citation>
    <scope>NUCLEOTIDE SEQUENCE</scope>
    <source>
        <strain evidence="2">DAOM 180753</strain>
    </source>
</reference>
<evidence type="ECO:0000313" key="2">
    <source>
        <dbReference type="EMBL" id="KAJ9484645.1"/>
    </source>
</evidence>
<proteinExistence type="predicted"/>
<organism evidence="2 3">
    <name type="scientific">Penicillium thymicola</name>
    <dbReference type="NCBI Taxonomy" id="293382"/>
    <lineage>
        <taxon>Eukaryota</taxon>
        <taxon>Fungi</taxon>
        <taxon>Dikarya</taxon>
        <taxon>Ascomycota</taxon>
        <taxon>Pezizomycotina</taxon>
        <taxon>Eurotiomycetes</taxon>
        <taxon>Eurotiomycetidae</taxon>
        <taxon>Eurotiales</taxon>
        <taxon>Aspergillaceae</taxon>
        <taxon>Penicillium</taxon>
    </lineage>
</organism>